<dbReference type="GO" id="GO:0016747">
    <property type="term" value="F:acyltransferase activity, transferring groups other than amino-acyl groups"/>
    <property type="evidence" value="ECO:0007669"/>
    <property type="project" value="InterPro"/>
</dbReference>
<reference evidence="2 3" key="1">
    <citation type="submission" date="2019-05" db="EMBL/GenBank/DDBJ databases">
        <authorList>
            <person name="Lee S.D."/>
        </authorList>
    </citation>
    <scope>NUCLEOTIDE SEQUENCE [LARGE SCALE GENOMIC DNA]</scope>
    <source>
        <strain evidence="2 3">C5-26</strain>
    </source>
</reference>
<dbReference type="NCBIfam" id="TIGR04045">
    <property type="entry name" value="MSMEG_0567_GNAT"/>
    <property type="match status" value="1"/>
</dbReference>
<dbReference type="InterPro" id="IPR024035">
    <property type="entry name" value="MSMEG_0567_GNAT"/>
</dbReference>
<comment type="caution">
    <text evidence="2">The sequence shown here is derived from an EMBL/GenBank/DDBJ whole genome shotgun (WGS) entry which is preliminary data.</text>
</comment>
<organism evidence="2 3">
    <name type="scientific">Leekyejoonella antrihumi</name>
    <dbReference type="NCBI Taxonomy" id="1660198"/>
    <lineage>
        <taxon>Bacteria</taxon>
        <taxon>Bacillati</taxon>
        <taxon>Actinomycetota</taxon>
        <taxon>Actinomycetes</taxon>
        <taxon>Micrococcales</taxon>
        <taxon>Dermacoccaceae</taxon>
        <taxon>Leekyejoonella</taxon>
    </lineage>
</organism>
<dbReference type="SUPFAM" id="SSF55729">
    <property type="entry name" value="Acyl-CoA N-acyltransferases (Nat)"/>
    <property type="match status" value="1"/>
</dbReference>
<dbReference type="OrthoDB" id="9767928at2"/>
<dbReference type="Gene3D" id="3.40.630.30">
    <property type="match status" value="1"/>
</dbReference>
<dbReference type="InterPro" id="IPR000182">
    <property type="entry name" value="GNAT_dom"/>
</dbReference>
<gene>
    <name evidence="2" type="ORF">FGL98_04840</name>
</gene>
<dbReference type="PROSITE" id="PS51186">
    <property type="entry name" value="GNAT"/>
    <property type="match status" value="1"/>
</dbReference>
<sequence length="202" mass="21475">MSGLFGDASARAAGRAGRVVSLRVARSERAPSILAGGLITCRAAVSSAELAAQQDIRHAVFVAEQAVFQESDHDAHDDDSEVIHLLGRYAGDLAGAVRLFPLDHAEGLWQGDRLCVLRPYRVHGVGAPLVRCAVATAGAHGGTRMVAHIQAPNVAFFVHLGWHAEGDAELYVGLPHQRMSIDLPSPDVGARTMRELSAGIRH</sequence>
<accession>A0A563E886</accession>
<evidence type="ECO:0000259" key="1">
    <source>
        <dbReference type="PROSITE" id="PS51186"/>
    </source>
</evidence>
<feature type="domain" description="N-acetyltransferase" evidence="1">
    <location>
        <begin position="39"/>
        <end position="184"/>
    </location>
</feature>
<protein>
    <submittedName>
        <fullName evidence="2">GNAT family N-acetyltransferase</fullName>
    </submittedName>
</protein>
<dbReference type="CDD" id="cd04301">
    <property type="entry name" value="NAT_SF"/>
    <property type="match status" value="1"/>
</dbReference>
<proteinExistence type="predicted"/>
<name>A0A563E886_9MICO</name>
<keyword evidence="3" id="KW-1185">Reference proteome</keyword>
<evidence type="ECO:0000313" key="2">
    <source>
        <dbReference type="EMBL" id="TWP38034.1"/>
    </source>
</evidence>
<reference evidence="2 3" key="2">
    <citation type="submission" date="2019-08" db="EMBL/GenBank/DDBJ databases">
        <title>Jejuicoccus antrihumi gen. nov., sp. nov., a new member of the family Dermacoccaceae isolated from a cave.</title>
        <authorList>
            <person name="Schumann P."/>
            <person name="Kim I.S."/>
        </authorList>
    </citation>
    <scope>NUCLEOTIDE SEQUENCE [LARGE SCALE GENOMIC DNA]</scope>
    <source>
        <strain evidence="2 3">C5-26</strain>
    </source>
</reference>
<dbReference type="Pfam" id="PF00583">
    <property type="entry name" value="Acetyltransf_1"/>
    <property type="match status" value="1"/>
</dbReference>
<dbReference type="Proteomes" id="UP000320244">
    <property type="component" value="Unassembled WGS sequence"/>
</dbReference>
<dbReference type="InterPro" id="IPR016181">
    <property type="entry name" value="Acyl_CoA_acyltransferase"/>
</dbReference>
<dbReference type="EMBL" id="VCQV01000004">
    <property type="protein sequence ID" value="TWP38034.1"/>
    <property type="molecule type" value="Genomic_DNA"/>
</dbReference>
<evidence type="ECO:0000313" key="3">
    <source>
        <dbReference type="Proteomes" id="UP000320244"/>
    </source>
</evidence>
<keyword evidence="2" id="KW-0808">Transferase</keyword>
<dbReference type="AlphaFoldDB" id="A0A563E886"/>